<accession>A0A392UM03</accession>
<comment type="caution">
    <text evidence="1">The sequence shown here is derived from an EMBL/GenBank/DDBJ whole genome shotgun (WGS) entry which is preliminary data.</text>
</comment>
<evidence type="ECO:0000313" key="1">
    <source>
        <dbReference type="EMBL" id="MCI73380.1"/>
    </source>
</evidence>
<dbReference type="Proteomes" id="UP000265520">
    <property type="component" value="Unassembled WGS sequence"/>
</dbReference>
<dbReference type="EMBL" id="LXQA010837231">
    <property type="protein sequence ID" value="MCI73380.1"/>
    <property type="molecule type" value="Genomic_DNA"/>
</dbReference>
<reference evidence="1 2" key="1">
    <citation type="journal article" date="2018" name="Front. Plant Sci.">
        <title>Red Clover (Trifolium pratense) and Zigzag Clover (T. medium) - A Picture of Genomic Similarities and Differences.</title>
        <authorList>
            <person name="Dluhosova J."/>
            <person name="Istvanek J."/>
            <person name="Nedelnik J."/>
            <person name="Repkova J."/>
        </authorList>
    </citation>
    <scope>NUCLEOTIDE SEQUENCE [LARGE SCALE GENOMIC DNA]</scope>
    <source>
        <strain evidence="2">cv. 10/8</strain>
        <tissue evidence="1">Leaf</tissue>
    </source>
</reference>
<keyword evidence="2" id="KW-1185">Reference proteome</keyword>
<feature type="non-terminal residue" evidence="1">
    <location>
        <position position="32"/>
    </location>
</feature>
<protein>
    <submittedName>
        <fullName evidence="1">Uncharacterized protein</fullName>
    </submittedName>
</protein>
<evidence type="ECO:0000313" key="2">
    <source>
        <dbReference type="Proteomes" id="UP000265520"/>
    </source>
</evidence>
<organism evidence="1 2">
    <name type="scientific">Trifolium medium</name>
    <dbReference type="NCBI Taxonomy" id="97028"/>
    <lineage>
        <taxon>Eukaryota</taxon>
        <taxon>Viridiplantae</taxon>
        <taxon>Streptophyta</taxon>
        <taxon>Embryophyta</taxon>
        <taxon>Tracheophyta</taxon>
        <taxon>Spermatophyta</taxon>
        <taxon>Magnoliopsida</taxon>
        <taxon>eudicotyledons</taxon>
        <taxon>Gunneridae</taxon>
        <taxon>Pentapetalae</taxon>
        <taxon>rosids</taxon>
        <taxon>fabids</taxon>
        <taxon>Fabales</taxon>
        <taxon>Fabaceae</taxon>
        <taxon>Papilionoideae</taxon>
        <taxon>50 kb inversion clade</taxon>
        <taxon>NPAAA clade</taxon>
        <taxon>Hologalegina</taxon>
        <taxon>IRL clade</taxon>
        <taxon>Trifolieae</taxon>
        <taxon>Trifolium</taxon>
    </lineage>
</organism>
<proteinExistence type="predicted"/>
<sequence>MEVRHQQLPTWRFTGFYGIPDGERRRESWDLL</sequence>
<dbReference type="AlphaFoldDB" id="A0A392UM03"/>
<name>A0A392UM03_9FABA</name>